<evidence type="ECO:0000313" key="3">
    <source>
        <dbReference type="EMBL" id="SFP74141.1"/>
    </source>
</evidence>
<keyword evidence="4" id="KW-1185">Reference proteome</keyword>
<feature type="transmembrane region" description="Helical" evidence="1">
    <location>
        <begin position="20"/>
        <end position="43"/>
    </location>
</feature>
<evidence type="ECO:0000256" key="1">
    <source>
        <dbReference type="SAM" id="Phobius"/>
    </source>
</evidence>
<keyword evidence="1" id="KW-0812">Transmembrane</keyword>
<protein>
    <submittedName>
        <fullName evidence="3">Signal transducer regulating beta-lactamase production, contains metallopeptidase domain</fullName>
    </submittedName>
</protein>
<sequence length="417" mass="48286">MSFQEFLHGLYEFLHFVCVYYATILGFCALMSVIVIGIIMLLRSILLSKSIFGKAALWALMIPCLFCGKLHFYVETKLGVKLFYWWYALCGKWQIISLIYILIGISLAIWLIIRRRKLHRLVRKLDDYKEDMSRFSIKVIDGDVSSFCTGCIRPVIVISNRLEKTQIQTVIKHEETHIMLGHLWIQLLWEAIRILLWPNVFLHIGERYLKRDLEDVCDAVTMQRNDIGAIEYGEVLLDNAKRLSGIRGISGARSGLSFSWDDNYKVLKKRLGRITEHRKYNRRLIAAGMFLSIVLVISMIVGIKNVSYARYNPMDISGIYSEEKMEILAYDRDESIVTYDDEFIFIDCTELKRRCPEILNEEKDIYFTVGGYYKFPGMGGGSDIGWVSAKTIADNDGVIKIEKYSGIDFWTGIIKWM</sequence>
<feature type="domain" description="Peptidase M56" evidence="2">
    <location>
        <begin position="92"/>
        <end position="240"/>
    </location>
</feature>
<feature type="transmembrane region" description="Helical" evidence="1">
    <location>
        <begin position="284"/>
        <end position="303"/>
    </location>
</feature>
<evidence type="ECO:0000259" key="2">
    <source>
        <dbReference type="Pfam" id="PF05569"/>
    </source>
</evidence>
<feature type="transmembrane region" description="Helical" evidence="1">
    <location>
        <begin position="93"/>
        <end position="113"/>
    </location>
</feature>
<dbReference type="Pfam" id="PF05569">
    <property type="entry name" value="Peptidase_M56"/>
    <property type="match status" value="1"/>
</dbReference>
<accession>A0A1I5SU49</accession>
<dbReference type="PANTHER" id="PTHR34978">
    <property type="entry name" value="POSSIBLE SENSOR-TRANSDUCER PROTEIN BLAR"/>
    <property type="match status" value="1"/>
</dbReference>
<name>A0A1I5SU49_9FIRM</name>
<dbReference type="RefSeq" id="WP_074885817.1">
    <property type="nucleotide sequence ID" value="NZ_FOXO01000007.1"/>
</dbReference>
<evidence type="ECO:0000313" key="4">
    <source>
        <dbReference type="Proteomes" id="UP000182624"/>
    </source>
</evidence>
<gene>
    <name evidence="3" type="ORF">SAMN04487928_10758</name>
</gene>
<dbReference type="Proteomes" id="UP000182624">
    <property type="component" value="Unassembled WGS sequence"/>
</dbReference>
<feature type="transmembrane region" description="Helical" evidence="1">
    <location>
        <begin position="55"/>
        <end position="73"/>
    </location>
</feature>
<dbReference type="OrthoDB" id="9762883at2"/>
<dbReference type="PANTHER" id="PTHR34978:SF3">
    <property type="entry name" value="SLR0241 PROTEIN"/>
    <property type="match status" value="1"/>
</dbReference>
<dbReference type="CDD" id="cd07341">
    <property type="entry name" value="M56_BlaR1_MecR1_like"/>
    <property type="match status" value="1"/>
</dbReference>
<proteinExistence type="predicted"/>
<dbReference type="InterPro" id="IPR052173">
    <property type="entry name" value="Beta-lactam_resp_regulator"/>
</dbReference>
<keyword evidence="1" id="KW-0472">Membrane</keyword>
<dbReference type="EMBL" id="FOXO01000007">
    <property type="protein sequence ID" value="SFP74141.1"/>
    <property type="molecule type" value="Genomic_DNA"/>
</dbReference>
<keyword evidence="1" id="KW-1133">Transmembrane helix</keyword>
<dbReference type="InterPro" id="IPR008756">
    <property type="entry name" value="Peptidase_M56"/>
</dbReference>
<organism evidence="3 4">
    <name type="scientific">Butyrivibrio proteoclasticus</name>
    <dbReference type="NCBI Taxonomy" id="43305"/>
    <lineage>
        <taxon>Bacteria</taxon>
        <taxon>Bacillati</taxon>
        <taxon>Bacillota</taxon>
        <taxon>Clostridia</taxon>
        <taxon>Lachnospirales</taxon>
        <taxon>Lachnospiraceae</taxon>
        <taxon>Butyrivibrio</taxon>
    </lineage>
</organism>
<reference evidence="4" key="1">
    <citation type="submission" date="2016-10" db="EMBL/GenBank/DDBJ databases">
        <authorList>
            <person name="Varghese N."/>
            <person name="Submissions S."/>
        </authorList>
    </citation>
    <scope>NUCLEOTIDE SEQUENCE [LARGE SCALE GENOMIC DNA]</scope>
    <source>
        <strain evidence="4">P18</strain>
    </source>
</reference>
<dbReference type="AlphaFoldDB" id="A0A1I5SU49"/>